<feature type="region of interest" description="Disordered" evidence="1">
    <location>
        <begin position="1423"/>
        <end position="1453"/>
    </location>
</feature>
<comment type="caution">
    <text evidence="2">The sequence shown here is derived from an EMBL/GenBank/DDBJ whole genome shotgun (WGS) entry which is preliminary data.</text>
</comment>
<accession>A0A3L6KZG8</accession>
<feature type="compositionally biased region" description="Polar residues" evidence="1">
    <location>
        <begin position="1094"/>
        <end position="1107"/>
    </location>
</feature>
<reference evidence="2" key="1">
    <citation type="submission" date="2018-09" db="EMBL/GenBank/DDBJ databases">
        <title>whole genome sequence of T. equiperdum IVM-t1 strain.</title>
        <authorList>
            <person name="Suganuma K."/>
        </authorList>
    </citation>
    <scope>NUCLEOTIDE SEQUENCE [LARGE SCALE GENOMIC DNA]</scope>
    <source>
        <strain evidence="2">IVM-t1</strain>
    </source>
</reference>
<feature type="compositionally biased region" description="Low complexity" evidence="1">
    <location>
        <begin position="1108"/>
        <end position="1127"/>
    </location>
</feature>
<gene>
    <name evidence="2" type="primary">kkt1</name>
    <name evidence="2" type="ORF">DPX39_100069100</name>
</gene>
<evidence type="ECO:0000313" key="2">
    <source>
        <dbReference type="EMBL" id="RHW68841.1"/>
    </source>
</evidence>
<feature type="region of interest" description="Disordered" evidence="1">
    <location>
        <begin position="1089"/>
        <end position="1147"/>
    </location>
</feature>
<dbReference type="Proteomes" id="UP000266743">
    <property type="component" value="Chromosome 10"/>
</dbReference>
<feature type="compositionally biased region" description="Low complexity" evidence="1">
    <location>
        <begin position="18"/>
        <end position="30"/>
    </location>
</feature>
<feature type="compositionally biased region" description="Polar residues" evidence="1">
    <location>
        <begin position="1433"/>
        <end position="1444"/>
    </location>
</feature>
<name>A0A3L6KZG8_9TRYP</name>
<dbReference type="EMBL" id="QSBY01000010">
    <property type="protein sequence ID" value="RHW68841.1"/>
    <property type="molecule type" value="Genomic_DNA"/>
</dbReference>
<organism evidence="2">
    <name type="scientific">Trypanosoma brucei equiperdum</name>
    <dbReference type="NCBI Taxonomy" id="630700"/>
    <lineage>
        <taxon>Eukaryota</taxon>
        <taxon>Discoba</taxon>
        <taxon>Euglenozoa</taxon>
        <taxon>Kinetoplastea</taxon>
        <taxon>Metakinetoplastina</taxon>
        <taxon>Trypanosomatida</taxon>
        <taxon>Trypanosomatidae</taxon>
        <taxon>Trypanosoma</taxon>
    </lineage>
</organism>
<sequence>MDSFASYNTRNQVRRRAASVTARSSLSSGADPSLARSRRQMSMSQQPRRLTVRDLWERAPEEDRLLFTQCVRRVQCRLKESLSSMNFLRELASYYTRTAPLINGFPFCVSLSYATFLFHMQMPHVCIEDIQRYAQLIATAIDIIPDTQRSEHPFVRDVIRGDVFGLSSPSLEGPAHYVVLVPSLQYRAFSLLAVTLVEHGVVPVDIINQWQRKLRELCRATSSLVSNRALTLILKTAEEVDREEQVEVLMSVIRSSPRRMHVEQIVACYERLKRAAPCISTGPMYGRSLSIRLTSVFLTLRSPIRKEFVESFLYPSLCSEDVKDTLNQPAVRMHLYRKLLRLCTPGMGTSNPYYLCICAIIQPFLDDVTEGSLEIVSLVKCLMPHAAYFVATLTLDTRLQAEVLAGIVVSLVGSCARVMKRVLMNSPVARAVESPATVYSILFLLREVVRGCSISSSERATLMLQCIGAVANPSVMKTLGKVTKEAFEKFLPSGGDTCNSLVGGGAFPYIVDPQLLCAEMDMVLHGRHVCEAIDIILQHNWNIGSICALCGETRGQSPLCQASGAAHYVGTASLGRVLVTITECAGSEVVREKLKSLMCDSSRRLDSAVHLLLFHIFAHAGPHRKELYLEIEPYIRSTLVEVLNKSRAFGVLDSEERASSLTLHAKLVILLGNAVDRSHVDALLQALSCIQIHSNHDALVLWYLANLLLRRGGNNVDLLPTAPDENNYCVEYPDCAPTCKEAADNAQLLLKIIHRAHYFSPQMRKLVGCCVCKLIQDFNMQADNIITALLSPFGSVPVSLNSLVEYALPVGANSTFWSFFLRQMKTSAPARTALLASFVKSVTRRFSVASPVSCMPITGEETTAELFAVMAYETVRRCPPLARVVLHLLTSWVKQTRSTPGRFVSLVYTSLQMVMVIFRRSVGADVAEVGAETRQDAHHFGEAVSKAVQEIKMQVGRINDMAREIRDENVVFFRLLVRLLKRTKFVVKETVGESCDEIADMLGAGDSLDNEEEEGAGVSVEVCDVAQPDGTPYQGGELFSYSLEELQRPSDDNVFDDLTMSHGDFDAVPAPIPLHLQRRNEQKVEVTLTRRPHANTTFSSQLQDTVTSSADSLSPCSSGGSCGLPPAFDSGTGAADASGRKQGGITPLSKAQERLNESYRQAEGAETILTGRAPTVSKGIQTSPQEGQVKRINPATSPNGQLSNVAASTFPEAVLVESNPGRSKRFSEMLKEASTAIGDIGANSTWHEMSVFSEGDEEPIDDTTVPPLQGTNSANCVTVPSALALQFFATYQTAGDVFDELQRQDERQHYGECAGPPARRQVLATEGERRGDLAVYGFDRGTASQHNLVSTAAVAPHAAILPVVVEGRANNYDLPHSSRPQVPGRLVVAHVNMVNTVDRKRAQDGGEAEGSACRMTAEKKNRVEGAGAGNPGQLVTYSPQPEQGQNGGHHDDAKQCYENRGATTTLLPQQETSAALRELEALLGHSGATSVSPTFGGEVATTTSGGVAMFPQGVVPRFFVEQGTGTTTLELRQAMGARDPNGVSSLTNKERRVRGNGIMGANVDGEVGNTWRSDVTAPPVPEYARDPQYSLEIV</sequence>
<feature type="region of interest" description="Disordered" evidence="1">
    <location>
        <begin position="15"/>
        <end position="46"/>
    </location>
</feature>
<proteinExistence type="predicted"/>
<protein>
    <submittedName>
        <fullName evidence="2">Kinetoplastid kinetochore protein 1</fullName>
    </submittedName>
</protein>
<evidence type="ECO:0000256" key="1">
    <source>
        <dbReference type="SAM" id="MobiDB-lite"/>
    </source>
</evidence>